<dbReference type="NCBIfam" id="TIGR00095">
    <property type="entry name" value="16S rRNA (guanine(966)-N(2))-methyltransferase RsmD"/>
    <property type="match status" value="1"/>
</dbReference>
<evidence type="ECO:0000256" key="1">
    <source>
        <dbReference type="ARBA" id="ARBA00022603"/>
    </source>
</evidence>
<organism evidence="3 4">
    <name type="scientific">Candidatus Gallilactobacillus intestinavium</name>
    <dbReference type="NCBI Taxonomy" id="2840838"/>
    <lineage>
        <taxon>Bacteria</taxon>
        <taxon>Bacillati</taxon>
        <taxon>Bacillota</taxon>
        <taxon>Bacilli</taxon>
        <taxon>Lactobacillales</taxon>
        <taxon>Lactobacillaceae</taxon>
        <taxon>Lactobacillaceae incertae sedis</taxon>
        <taxon>Candidatus Gallilactobacillus</taxon>
    </lineage>
</organism>
<dbReference type="PANTHER" id="PTHR43542:SF1">
    <property type="entry name" value="METHYLTRANSFERASE"/>
    <property type="match status" value="1"/>
</dbReference>
<dbReference type="GO" id="GO:0003676">
    <property type="term" value="F:nucleic acid binding"/>
    <property type="evidence" value="ECO:0007669"/>
    <property type="project" value="InterPro"/>
</dbReference>
<evidence type="ECO:0000313" key="3">
    <source>
        <dbReference type="EMBL" id="MBO8441769.1"/>
    </source>
</evidence>
<evidence type="ECO:0000256" key="2">
    <source>
        <dbReference type="ARBA" id="ARBA00022679"/>
    </source>
</evidence>
<dbReference type="InterPro" id="IPR002052">
    <property type="entry name" value="DNA_methylase_N6_adenine_CS"/>
</dbReference>
<reference evidence="3" key="2">
    <citation type="journal article" date="2021" name="PeerJ">
        <title>Extensive microbial diversity within the chicken gut microbiome revealed by metagenomics and culture.</title>
        <authorList>
            <person name="Gilroy R."/>
            <person name="Ravi A."/>
            <person name="Getino M."/>
            <person name="Pursley I."/>
            <person name="Horton D.L."/>
            <person name="Alikhan N.F."/>
            <person name="Baker D."/>
            <person name="Gharbi K."/>
            <person name="Hall N."/>
            <person name="Watson M."/>
            <person name="Adriaenssens E.M."/>
            <person name="Foster-Nyarko E."/>
            <person name="Jarju S."/>
            <person name="Secka A."/>
            <person name="Antonio M."/>
            <person name="Oren A."/>
            <person name="Chaudhuri R.R."/>
            <person name="La Ragione R."/>
            <person name="Hildebrand F."/>
            <person name="Pallen M.J."/>
        </authorList>
    </citation>
    <scope>NUCLEOTIDE SEQUENCE</scope>
    <source>
        <strain evidence="3">C6-149</strain>
    </source>
</reference>
<dbReference type="GO" id="GO:0052913">
    <property type="term" value="F:16S rRNA (guanine(966)-N(2))-methyltransferase activity"/>
    <property type="evidence" value="ECO:0007669"/>
    <property type="project" value="UniProtKB-EC"/>
</dbReference>
<dbReference type="InterPro" id="IPR004398">
    <property type="entry name" value="RNA_MeTrfase_RsmD"/>
</dbReference>
<dbReference type="Proteomes" id="UP000823614">
    <property type="component" value="Unassembled WGS sequence"/>
</dbReference>
<keyword evidence="1 3" id="KW-0489">Methyltransferase</keyword>
<protein>
    <submittedName>
        <fullName evidence="3">16S rRNA (Guanine(966)-N(2))-methyltransferase RsmD</fullName>
        <ecNumber evidence="3">2.1.1.171</ecNumber>
    </submittedName>
</protein>
<sequence length="189" mass="21553">MRIISGKFGRRTLYAVPGRQTRPTTDKIKEAIFNIITPYIKSDGIVLDLYAGSGGLGIEAVSRGMKQAFLIDHQFNAIKTIKRNVAVTKHEESFKVIKSDAERFLNELNQQKNIKFDLILLDPPYAQQKIENVMQLLDKNNLLNNQALVVAETSDQVNLNKCFNGFNLLKYKHYGITHIYVYRYDGIGE</sequence>
<gene>
    <name evidence="3" type="primary">rsmD</name>
    <name evidence="3" type="ORF">IAA89_05005</name>
</gene>
<dbReference type="PANTHER" id="PTHR43542">
    <property type="entry name" value="METHYLTRANSFERASE"/>
    <property type="match status" value="1"/>
</dbReference>
<accession>A0A9D9E5M3</accession>
<dbReference type="SUPFAM" id="SSF53335">
    <property type="entry name" value="S-adenosyl-L-methionine-dependent methyltransferases"/>
    <property type="match status" value="1"/>
</dbReference>
<dbReference type="CDD" id="cd02440">
    <property type="entry name" value="AdoMet_MTases"/>
    <property type="match status" value="1"/>
</dbReference>
<keyword evidence="2 3" id="KW-0808">Transferase</keyword>
<evidence type="ECO:0000313" key="4">
    <source>
        <dbReference type="Proteomes" id="UP000823614"/>
    </source>
</evidence>
<reference evidence="3" key="1">
    <citation type="submission" date="2020-10" db="EMBL/GenBank/DDBJ databases">
        <authorList>
            <person name="Gilroy R."/>
        </authorList>
    </citation>
    <scope>NUCLEOTIDE SEQUENCE</scope>
    <source>
        <strain evidence="3">C6-149</strain>
    </source>
</reference>
<dbReference type="InterPro" id="IPR029063">
    <property type="entry name" value="SAM-dependent_MTases_sf"/>
</dbReference>
<name>A0A9D9E5M3_9LACO</name>
<dbReference type="EMBL" id="JADIMP010000083">
    <property type="protein sequence ID" value="MBO8441769.1"/>
    <property type="molecule type" value="Genomic_DNA"/>
</dbReference>
<dbReference type="EC" id="2.1.1.171" evidence="3"/>
<comment type="caution">
    <text evidence="3">The sequence shown here is derived from an EMBL/GenBank/DDBJ whole genome shotgun (WGS) entry which is preliminary data.</text>
</comment>
<dbReference type="Gene3D" id="3.40.50.150">
    <property type="entry name" value="Vaccinia Virus protein VP39"/>
    <property type="match status" value="1"/>
</dbReference>
<dbReference type="PROSITE" id="PS00092">
    <property type="entry name" value="N6_MTASE"/>
    <property type="match status" value="1"/>
</dbReference>
<dbReference type="PIRSF" id="PIRSF004553">
    <property type="entry name" value="CHP00095"/>
    <property type="match status" value="1"/>
</dbReference>
<dbReference type="Pfam" id="PF03602">
    <property type="entry name" value="Cons_hypoth95"/>
    <property type="match status" value="1"/>
</dbReference>
<proteinExistence type="predicted"/>
<dbReference type="AlphaFoldDB" id="A0A9D9E5M3"/>